<dbReference type="AlphaFoldDB" id="A0A7G1I2A3"/>
<proteinExistence type="predicted"/>
<feature type="signal peptide" evidence="1">
    <location>
        <begin position="1"/>
        <end position="23"/>
    </location>
</feature>
<dbReference type="PANTHER" id="PTHR10900">
    <property type="entry name" value="PERIOSTIN-RELATED"/>
    <property type="match status" value="1"/>
</dbReference>
<dbReference type="Gene3D" id="2.30.180.10">
    <property type="entry name" value="FAS1 domain"/>
    <property type="match status" value="1"/>
</dbReference>
<feature type="chain" id="PRO_5028888024" description="FAS1 domain-containing protein" evidence="1">
    <location>
        <begin position="24"/>
        <end position="200"/>
    </location>
</feature>
<evidence type="ECO:0000256" key="1">
    <source>
        <dbReference type="SAM" id="SignalP"/>
    </source>
</evidence>
<dbReference type="GO" id="GO:0005615">
    <property type="term" value="C:extracellular space"/>
    <property type="evidence" value="ECO:0007669"/>
    <property type="project" value="TreeGrafter"/>
</dbReference>
<dbReference type="EMBL" id="AP023322">
    <property type="protein sequence ID" value="BCI64814.1"/>
    <property type="molecule type" value="Genomic_DNA"/>
</dbReference>
<protein>
    <recommendedName>
        <fullName evidence="2">FAS1 domain-containing protein</fullName>
    </recommendedName>
</protein>
<organism evidence="3 4">
    <name type="scientific">Coprobacter secundus subsp. similis</name>
    <dbReference type="NCBI Taxonomy" id="2751153"/>
    <lineage>
        <taxon>Bacteria</taxon>
        <taxon>Pseudomonadati</taxon>
        <taxon>Bacteroidota</taxon>
        <taxon>Bacteroidia</taxon>
        <taxon>Bacteroidales</taxon>
        <taxon>Barnesiellaceae</taxon>
        <taxon>Coprobacter</taxon>
    </lineage>
</organism>
<accession>A0A7G1I2A3</accession>
<dbReference type="InterPro" id="IPR036378">
    <property type="entry name" value="FAS1_dom_sf"/>
</dbReference>
<dbReference type="PROSITE" id="PS50213">
    <property type="entry name" value="FAS1"/>
    <property type="match status" value="1"/>
</dbReference>
<keyword evidence="4" id="KW-1185">Reference proteome</keyword>
<feature type="domain" description="FAS1" evidence="2">
    <location>
        <begin position="40"/>
        <end position="196"/>
    </location>
</feature>
<reference evidence="4" key="1">
    <citation type="submission" date="2020-07" db="EMBL/GenBank/DDBJ databases">
        <title>Complete genome sequencing of Coprobacter sp. strain 2CBH44.</title>
        <authorList>
            <person name="Sakamoto M."/>
            <person name="Murakami T."/>
            <person name="Mori H."/>
        </authorList>
    </citation>
    <scope>NUCLEOTIDE SEQUENCE [LARGE SCALE GENOMIC DNA]</scope>
    <source>
        <strain evidence="4">2CBH44</strain>
    </source>
</reference>
<sequence>MKNIVLSLTAALCCFLFSGCLGIQSSYDYEPANIDNNVYMNTWEFIQSRPDAFSSLKRAIEHSGIDINIYTQNDRKYTYLLLHNDAFKGANGILSNYGAASIEDMDKETLKNILLYHTVDGYYHGLGTLNFDPTYVITLWKSPDAFMTLRLNNKNSIEQYSRLIINDMAGNSTPVTAITSNILTTNGVVHVVDTQIVYKP</sequence>
<dbReference type="SUPFAM" id="SSF82153">
    <property type="entry name" value="FAS1 domain"/>
    <property type="match status" value="1"/>
</dbReference>
<dbReference type="Proteomes" id="UP000594042">
    <property type="component" value="Chromosome"/>
</dbReference>
<dbReference type="PANTHER" id="PTHR10900:SF77">
    <property type="entry name" value="FI19380P1"/>
    <property type="match status" value="1"/>
</dbReference>
<dbReference type="PROSITE" id="PS51257">
    <property type="entry name" value="PROKAR_LIPOPROTEIN"/>
    <property type="match status" value="1"/>
</dbReference>
<name>A0A7G1I2A3_9BACT</name>
<evidence type="ECO:0000259" key="2">
    <source>
        <dbReference type="PROSITE" id="PS50213"/>
    </source>
</evidence>
<evidence type="ECO:0000313" key="3">
    <source>
        <dbReference type="EMBL" id="BCI64814.1"/>
    </source>
</evidence>
<evidence type="ECO:0000313" key="4">
    <source>
        <dbReference type="Proteomes" id="UP000594042"/>
    </source>
</evidence>
<dbReference type="KEGG" id="copr:Cop2CBH44_31670"/>
<keyword evidence="1" id="KW-0732">Signal</keyword>
<dbReference type="InterPro" id="IPR050904">
    <property type="entry name" value="Adhesion/Biosynth-related"/>
</dbReference>
<dbReference type="RefSeq" id="WP_021930054.1">
    <property type="nucleotide sequence ID" value="NZ_AP023322.1"/>
</dbReference>
<dbReference type="Pfam" id="PF02469">
    <property type="entry name" value="Fasciclin"/>
    <property type="match status" value="1"/>
</dbReference>
<gene>
    <name evidence="3" type="ORF">Cop2CBH44_31670</name>
</gene>
<dbReference type="InterPro" id="IPR000782">
    <property type="entry name" value="FAS1_domain"/>
</dbReference>